<keyword evidence="8" id="KW-1185">Reference proteome</keyword>
<dbReference type="EMBL" id="BTFW01000001">
    <property type="protein sequence ID" value="GMM61932.1"/>
    <property type="molecule type" value="Genomic_DNA"/>
</dbReference>
<keyword evidence="3 6" id="KW-0812">Transmembrane</keyword>
<feature type="transmembrane region" description="Helical" evidence="6">
    <location>
        <begin position="64"/>
        <end position="83"/>
    </location>
</feature>
<comment type="caution">
    <text evidence="7">The sequence shown here is derived from an EMBL/GenBank/DDBJ whole genome shotgun (WGS) entry which is preliminary data.</text>
</comment>
<gene>
    <name evidence="7" type="ORF">NUTIK01_27090</name>
</gene>
<feature type="transmembrane region" description="Helical" evidence="6">
    <location>
        <begin position="167"/>
        <end position="193"/>
    </location>
</feature>
<feature type="transmembrane region" description="Helical" evidence="6">
    <location>
        <begin position="296"/>
        <end position="318"/>
    </location>
</feature>
<feature type="transmembrane region" description="Helical" evidence="6">
    <location>
        <begin position="9"/>
        <end position="27"/>
    </location>
</feature>
<dbReference type="PANTHER" id="PTHR30250">
    <property type="entry name" value="PST FAMILY PREDICTED COLANIC ACID TRANSPORTER"/>
    <property type="match status" value="1"/>
</dbReference>
<dbReference type="InterPro" id="IPR050833">
    <property type="entry name" value="Poly_Biosynth_Transport"/>
</dbReference>
<feature type="transmembrane region" description="Helical" evidence="6">
    <location>
        <begin position="205"/>
        <end position="230"/>
    </location>
</feature>
<feature type="transmembrane region" description="Helical" evidence="6">
    <location>
        <begin position="134"/>
        <end position="161"/>
    </location>
</feature>
<evidence type="ECO:0000256" key="4">
    <source>
        <dbReference type="ARBA" id="ARBA00022989"/>
    </source>
</evidence>
<feature type="transmembrane region" description="Helical" evidence="6">
    <location>
        <begin position="89"/>
        <end position="113"/>
    </location>
</feature>
<keyword evidence="4 6" id="KW-1133">Transmembrane helix</keyword>
<proteinExistence type="predicted"/>
<reference evidence="7 8" key="1">
    <citation type="submission" date="2023-06" db="EMBL/GenBank/DDBJ databases">
        <title>Draft genome sequence of Novosphingobium sp. strain IK01.</title>
        <authorList>
            <person name="Hatamoto M."/>
            <person name="Ikarashi T."/>
            <person name="Yamaguchi T."/>
        </authorList>
    </citation>
    <scope>NUCLEOTIDE SEQUENCE [LARGE SCALE GENOMIC DNA]</scope>
    <source>
        <strain evidence="7 8">IK01</strain>
    </source>
</reference>
<name>A0ABQ6PBZ4_9SPHN</name>
<keyword evidence="5 6" id="KW-0472">Membrane</keyword>
<evidence type="ECO:0000313" key="7">
    <source>
        <dbReference type="EMBL" id="GMM61932.1"/>
    </source>
</evidence>
<feature type="transmembrane region" description="Helical" evidence="6">
    <location>
        <begin position="271"/>
        <end position="290"/>
    </location>
</feature>
<accession>A0ABQ6PBZ4</accession>
<comment type="subcellular location">
    <subcellularLocation>
        <location evidence="1">Cell membrane</location>
        <topology evidence="1">Multi-pass membrane protein</topology>
    </subcellularLocation>
</comment>
<evidence type="ECO:0000256" key="3">
    <source>
        <dbReference type="ARBA" id="ARBA00022692"/>
    </source>
</evidence>
<organism evidence="7 8">
    <name type="scientific">Novosphingobium pituita</name>
    <dbReference type="NCBI Taxonomy" id="3056842"/>
    <lineage>
        <taxon>Bacteria</taxon>
        <taxon>Pseudomonadati</taxon>
        <taxon>Pseudomonadota</taxon>
        <taxon>Alphaproteobacteria</taxon>
        <taxon>Sphingomonadales</taxon>
        <taxon>Sphingomonadaceae</taxon>
        <taxon>Novosphingobium</taxon>
    </lineage>
</organism>
<evidence type="ECO:0000256" key="1">
    <source>
        <dbReference type="ARBA" id="ARBA00004651"/>
    </source>
</evidence>
<evidence type="ECO:0000313" key="8">
    <source>
        <dbReference type="Proteomes" id="UP001187221"/>
    </source>
</evidence>
<sequence length="325" mass="35021">MVTGGASTQAWFVTVIAGLCVAIVLATNRPDSISAGWLVASLLGGVMAWPLLLQETLRARGSFLGLSLLNAGPPLLFIALLLASKLSGMAIDSILCSTCYFLSQGVIAALLVFRSDYAAKFDRLGYIYLFKRNINLGLNVYWGTFLAALTAQSGIFVLQAFRTPEEVGVFSLALTLTAPLALLPSTVGTVYFNQLPGSPSFPKNVIRYAWLTATLIGIGFCITVPFAIHILYGEKYISVTLPSEICGIGAILQGMGDVYNRYYLANRDTKFLLRNAFIVCVTAIVLGFAAGDVFGILGASLARSCASLVYVLSLAYYYHVARRRF</sequence>
<dbReference type="Proteomes" id="UP001187221">
    <property type="component" value="Unassembled WGS sequence"/>
</dbReference>
<evidence type="ECO:0000256" key="5">
    <source>
        <dbReference type="ARBA" id="ARBA00023136"/>
    </source>
</evidence>
<feature type="transmembrane region" description="Helical" evidence="6">
    <location>
        <begin position="33"/>
        <end position="52"/>
    </location>
</feature>
<protein>
    <submittedName>
        <fullName evidence="7">Uncharacterized protein</fullName>
    </submittedName>
</protein>
<keyword evidence="2" id="KW-1003">Cell membrane</keyword>
<dbReference type="PANTHER" id="PTHR30250:SF11">
    <property type="entry name" value="O-ANTIGEN TRANSPORTER-RELATED"/>
    <property type="match status" value="1"/>
</dbReference>
<evidence type="ECO:0000256" key="6">
    <source>
        <dbReference type="SAM" id="Phobius"/>
    </source>
</evidence>
<evidence type="ECO:0000256" key="2">
    <source>
        <dbReference type="ARBA" id="ARBA00022475"/>
    </source>
</evidence>